<keyword evidence="2" id="KW-0678">Repressor</keyword>
<accession>A0ABQ7R4A8</accession>
<evidence type="ECO:0000313" key="10">
    <source>
        <dbReference type="Proteomes" id="UP000823941"/>
    </source>
</evidence>
<dbReference type="InterPro" id="IPR037496">
    <property type="entry name" value="BEND6-like"/>
</dbReference>
<comment type="subcellular location">
    <subcellularLocation>
        <location evidence="1">Nucleus</location>
    </subcellularLocation>
</comment>
<reference evidence="9 10" key="1">
    <citation type="submission" date="2021-06" db="EMBL/GenBank/DDBJ databases">
        <title>A haploid diamondback moth (Plutella xylostella L.) genome assembly resolves 31 chromosomes and identifies a diamide resistance mutation.</title>
        <authorList>
            <person name="Ward C.M."/>
            <person name="Perry K.D."/>
            <person name="Baker G."/>
            <person name="Powis K."/>
            <person name="Heckel D.G."/>
            <person name="Baxter S.W."/>
        </authorList>
    </citation>
    <scope>NUCLEOTIDE SEQUENCE [LARGE SCALE GENOMIC DNA]</scope>
    <source>
        <strain evidence="9 10">LV</strain>
        <tissue evidence="9">Single pupa</tissue>
    </source>
</reference>
<dbReference type="Proteomes" id="UP000823941">
    <property type="component" value="Chromosome 3"/>
</dbReference>
<evidence type="ECO:0000256" key="2">
    <source>
        <dbReference type="ARBA" id="ARBA00022491"/>
    </source>
</evidence>
<dbReference type="PANTHER" id="PTHR35346:SF1">
    <property type="entry name" value="BEN DOMAIN-CONTAINING PROTEIN 6"/>
    <property type="match status" value="1"/>
</dbReference>
<dbReference type="Gene3D" id="1.10.10.2590">
    <property type="entry name" value="BEN domain"/>
    <property type="match status" value="1"/>
</dbReference>
<evidence type="ECO:0000256" key="1">
    <source>
        <dbReference type="ARBA" id="ARBA00004123"/>
    </source>
</evidence>
<sequence length="452" mass="51137">MHRVKWLLVEWEKWPSDLSSSYGVINVRSLVQPCNDLHTGKLIYVAETSGNVRRAKVVMSSDDKRFLEQQKLAMVEHSRALGDHHHRNATTNQPIYYSPYASSWSQNGTHTGSDSDCSQQSFRIKRKNVVRGQHHETASTRPVKRDAQMQYDHNIAGPSNTHDRIIPARVHHRSFNLYRSHLPASSTPFPNRQDSRNSDILTYDQGVQTNLVLSPSSQRSLPKIDDKVAILERAIDEMEEKFNILQATVDSWCNGGADDSGNDSPGALDLSNNNIPVINIRQSSPHGEIEDQQILSKGVQNVKVRESTPEGQSDHEDPEFDEMVSIGIGKTLVPKHILNQIDWNSYTMATRKLLMSVFPRRTLATHSLTGKSSPAFMNKPAKLCLDPVKVNDIVTMVVSRCNVKESLVRSSITTKCADENKMFRMRQQKIENRQKIQVDNKEDQENKPPAED</sequence>
<evidence type="ECO:0000313" key="9">
    <source>
        <dbReference type="EMBL" id="KAG7312124.1"/>
    </source>
</evidence>
<feature type="domain" description="BEN" evidence="8">
    <location>
        <begin position="327"/>
        <end position="423"/>
    </location>
</feature>
<gene>
    <name evidence="9" type="ORF">JYU34_001582</name>
</gene>
<comment type="caution">
    <text evidence="9">The sequence shown here is derived from an EMBL/GenBank/DDBJ whole genome shotgun (WGS) entry which is preliminary data.</text>
</comment>
<proteinExistence type="predicted"/>
<dbReference type="EMBL" id="JAHIBW010000003">
    <property type="protein sequence ID" value="KAG7312124.1"/>
    <property type="molecule type" value="Genomic_DNA"/>
</dbReference>
<dbReference type="PROSITE" id="PS51457">
    <property type="entry name" value="BEN"/>
    <property type="match status" value="1"/>
</dbReference>
<dbReference type="PANTHER" id="PTHR35346">
    <property type="entry name" value="BEN DOMAIN-CONTAINING PROTEIN 6"/>
    <property type="match status" value="1"/>
</dbReference>
<dbReference type="Pfam" id="PF10523">
    <property type="entry name" value="BEN"/>
    <property type="match status" value="1"/>
</dbReference>
<evidence type="ECO:0000256" key="7">
    <source>
        <dbReference type="SAM" id="MobiDB-lite"/>
    </source>
</evidence>
<keyword evidence="3" id="KW-0805">Transcription regulation</keyword>
<dbReference type="InterPro" id="IPR018379">
    <property type="entry name" value="BEN_domain"/>
</dbReference>
<evidence type="ECO:0000256" key="4">
    <source>
        <dbReference type="ARBA" id="ARBA00023163"/>
    </source>
</evidence>
<evidence type="ECO:0000256" key="3">
    <source>
        <dbReference type="ARBA" id="ARBA00023015"/>
    </source>
</evidence>
<evidence type="ECO:0000256" key="5">
    <source>
        <dbReference type="ARBA" id="ARBA00023242"/>
    </source>
</evidence>
<evidence type="ECO:0000259" key="8">
    <source>
        <dbReference type="PROSITE" id="PS51457"/>
    </source>
</evidence>
<name>A0ABQ7R4A8_PLUXY</name>
<protein>
    <recommendedName>
        <fullName evidence="8">BEN domain-containing protein</fullName>
    </recommendedName>
</protein>
<feature type="coiled-coil region" evidence="6">
    <location>
        <begin position="221"/>
        <end position="248"/>
    </location>
</feature>
<dbReference type="SMART" id="SM01025">
    <property type="entry name" value="BEN"/>
    <property type="match status" value="1"/>
</dbReference>
<keyword evidence="10" id="KW-1185">Reference proteome</keyword>
<organism evidence="9 10">
    <name type="scientific">Plutella xylostella</name>
    <name type="common">Diamondback moth</name>
    <name type="synonym">Plutella maculipennis</name>
    <dbReference type="NCBI Taxonomy" id="51655"/>
    <lineage>
        <taxon>Eukaryota</taxon>
        <taxon>Metazoa</taxon>
        <taxon>Ecdysozoa</taxon>
        <taxon>Arthropoda</taxon>
        <taxon>Hexapoda</taxon>
        <taxon>Insecta</taxon>
        <taxon>Pterygota</taxon>
        <taxon>Neoptera</taxon>
        <taxon>Endopterygota</taxon>
        <taxon>Lepidoptera</taxon>
        <taxon>Glossata</taxon>
        <taxon>Ditrysia</taxon>
        <taxon>Yponomeutoidea</taxon>
        <taxon>Plutellidae</taxon>
        <taxon>Plutella</taxon>
    </lineage>
</organism>
<evidence type="ECO:0000256" key="6">
    <source>
        <dbReference type="SAM" id="Coils"/>
    </source>
</evidence>
<feature type="region of interest" description="Disordered" evidence="7">
    <location>
        <begin position="429"/>
        <end position="452"/>
    </location>
</feature>
<keyword evidence="4" id="KW-0804">Transcription</keyword>
<keyword evidence="5" id="KW-0539">Nucleus</keyword>
<keyword evidence="6" id="KW-0175">Coiled coil</keyword>